<dbReference type="Proteomes" id="UP000593566">
    <property type="component" value="Unassembled WGS sequence"/>
</dbReference>
<feature type="signal peptide" evidence="1">
    <location>
        <begin position="1"/>
        <end position="16"/>
    </location>
</feature>
<comment type="caution">
    <text evidence="2">The sequence shown here is derived from an EMBL/GenBank/DDBJ whole genome shotgun (WGS) entry which is preliminary data.</text>
</comment>
<organism evidence="2 3">
    <name type="scientific">Letharia lupina</name>
    <dbReference type="NCBI Taxonomy" id="560253"/>
    <lineage>
        <taxon>Eukaryota</taxon>
        <taxon>Fungi</taxon>
        <taxon>Dikarya</taxon>
        <taxon>Ascomycota</taxon>
        <taxon>Pezizomycotina</taxon>
        <taxon>Lecanoromycetes</taxon>
        <taxon>OSLEUM clade</taxon>
        <taxon>Lecanoromycetidae</taxon>
        <taxon>Lecanorales</taxon>
        <taxon>Lecanorineae</taxon>
        <taxon>Parmeliaceae</taxon>
        <taxon>Letharia</taxon>
    </lineage>
</organism>
<feature type="chain" id="PRO_5034833993" description="IgE-binding protein" evidence="1">
    <location>
        <begin position="17"/>
        <end position="190"/>
    </location>
</feature>
<evidence type="ECO:0000313" key="2">
    <source>
        <dbReference type="EMBL" id="KAF6223030.1"/>
    </source>
</evidence>
<dbReference type="AlphaFoldDB" id="A0A8H6CGN5"/>
<name>A0A8H6CGN5_9LECA</name>
<sequence length="190" mass="20016">MYPIVVLALLPFLSSAIPVSPLQSNSSTPFVLRALRLGFPIHLSTLNANDGQFWLGKATSSSCPAEPKTDCPTETETAVVDTHVPFGQSIYVAKDGTLSFTAAHEEEKVVAASTAYPAGFAYDRDARSFTFAGTPSKGWLACPVAAESGDGDGEGPWLVYADLKRGGKTGCLAFEAGGVEYGGVAVWEYD</sequence>
<dbReference type="PANTHER" id="PTHR42047:SF1">
    <property type="entry name" value="PROTEIN, PUTATIVE (AFU_ORTHOLOGUE AFUA_6G03560)-RELATED"/>
    <property type="match status" value="1"/>
</dbReference>
<evidence type="ECO:0000313" key="3">
    <source>
        <dbReference type="Proteomes" id="UP000593566"/>
    </source>
</evidence>
<evidence type="ECO:0008006" key="4">
    <source>
        <dbReference type="Google" id="ProtNLM"/>
    </source>
</evidence>
<reference evidence="2 3" key="1">
    <citation type="journal article" date="2020" name="Genomics">
        <title>Complete, high-quality genomes from long-read metagenomic sequencing of two wolf lichen thalli reveals enigmatic genome architecture.</title>
        <authorList>
            <person name="McKenzie S.K."/>
            <person name="Walston R.F."/>
            <person name="Allen J.L."/>
        </authorList>
    </citation>
    <scope>NUCLEOTIDE SEQUENCE [LARGE SCALE GENOMIC DNA]</scope>
    <source>
        <strain evidence="2">WasteWater1</strain>
    </source>
</reference>
<keyword evidence="3" id="KW-1185">Reference proteome</keyword>
<keyword evidence="1" id="KW-0732">Signal</keyword>
<accession>A0A8H6CGN5</accession>
<gene>
    <name evidence="2" type="ORF">HO133_001082</name>
</gene>
<protein>
    <recommendedName>
        <fullName evidence="4">IgE-binding protein</fullName>
    </recommendedName>
</protein>
<dbReference type="GeneID" id="59329500"/>
<proteinExistence type="predicted"/>
<dbReference type="RefSeq" id="XP_037152376.1">
    <property type="nucleotide sequence ID" value="XM_037292014.1"/>
</dbReference>
<dbReference type="EMBL" id="JACCJB010000011">
    <property type="protein sequence ID" value="KAF6223030.1"/>
    <property type="molecule type" value="Genomic_DNA"/>
</dbReference>
<evidence type="ECO:0000256" key="1">
    <source>
        <dbReference type="SAM" id="SignalP"/>
    </source>
</evidence>
<dbReference type="InterPro" id="IPR052820">
    <property type="entry name" value="PhiA_domain"/>
</dbReference>
<dbReference type="PANTHER" id="PTHR42047">
    <property type="entry name" value="PROTEIN, PUTATIVE (AFU_ORTHOLOGUE AFUA_6G03560)-RELATED"/>
    <property type="match status" value="1"/>
</dbReference>